<dbReference type="AlphaFoldDB" id="A0A7J5U1W7"/>
<name>A0A7J5U1W7_9BACT</name>
<dbReference type="NCBIfam" id="NF041634">
    <property type="entry name" value="HAEPLYID"/>
    <property type="match status" value="1"/>
</dbReference>
<comment type="caution">
    <text evidence="1">The sequence shown here is derived from an EMBL/GenBank/DDBJ whole genome shotgun (WGS) entry which is preliminary data.</text>
</comment>
<sequence length="300" mass="34393">MIRTTLHWLFLVALTASGWLSVPAYGQSPADTLRLSDTQLDSLFIDEVQDHQTPDKVLHAEPLYIDLIRDLGARKGEREWNVGLSLTDNLRYDTYQALVEYEWAPANRLGMEIELPFSFHQVTNREPGPSAPSSGLDGLKTAVQWSFYVSERHKTTLALGYINELKLNTHGQWATGPWLKGNQFNPFLVAARRWGNRFHTLIYTGPRFTRYFAQNGWKHQFDINTNLHYMIPGTRNFVGLELNKEIQASGFTMVARPQLRVGITDQLLVGIVTGIPFNRDQQRLSSFLRLIYEPGHRHRS</sequence>
<dbReference type="RefSeq" id="WP_152123186.1">
    <property type="nucleotide sequence ID" value="NZ_WELI01000002.1"/>
</dbReference>
<proteinExistence type="predicted"/>
<dbReference type="Proteomes" id="UP000488299">
    <property type="component" value="Unassembled WGS sequence"/>
</dbReference>
<evidence type="ECO:0000313" key="2">
    <source>
        <dbReference type="Proteomes" id="UP000488299"/>
    </source>
</evidence>
<gene>
    <name evidence="1" type="ORF">F5984_04865</name>
</gene>
<dbReference type="EMBL" id="WELI01000002">
    <property type="protein sequence ID" value="KAB7731572.1"/>
    <property type="molecule type" value="Genomic_DNA"/>
</dbReference>
<protein>
    <submittedName>
        <fullName evidence="1">Phosphoribosylformylglycinamidine synthase</fullName>
    </submittedName>
</protein>
<organism evidence="1 2">
    <name type="scientific">Rudanella paleaurantiibacter</name>
    <dbReference type="NCBI Taxonomy" id="2614655"/>
    <lineage>
        <taxon>Bacteria</taxon>
        <taxon>Pseudomonadati</taxon>
        <taxon>Bacteroidota</taxon>
        <taxon>Cytophagia</taxon>
        <taxon>Cytophagales</taxon>
        <taxon>Cytophagaceae</taxon>
        <taxon>Rudanella</taxon>
    </lineage>
</organism>
<reference evidence="1 2" key="1">
    <citation type="submission" date="2019-10" db="EMBL/GenBank/DDBJ databases">
        <title>Rudanella paleaurantiibacter sp. nov., isolated from sludge.</title>
        <authorList>
            <person name="Xu S.Q."/>
        </authorList>
    </citation>
    <scope>NUCLEOTIDE SEQUENCE [LARGE SCALE GENOMIC DNA]</scope>
    <source>
        <strain evidence="1 2">HX-22-17</strain>
    </source>
</reference>
<accession>A0A7J5U1W7</accession>
<evidence type="ECO:0000313" key="1">
    <source>
        <dbReference type="EMBL" id="KAB7731572.1"/>
    </source>
</evidence>
<dbReference type="InterPro" id="IPR048131">
    <property type="entry name" value="HAEPLYID-like"/>
</dbReference>
<keyword evidence="2" id="KW-1185">Reference proteome</keyword>